<gene>
    <name evidence="2" type="ORF">METZ01_LOCUS336937</name>
</gene>
<evidence type="ECO:0000259" key="1">
    <source>
        <dbReference type="Pfam" id="PF14588"/>
    </source>
</evidence>
<dbReference type="InterPro" id="IPR013813">
    <property type="entry name" value="Endoribo_LPSP/chorism_mut-like"/>
</dbReference>
<dbReference type="EMBL" id="UINC01114048">
    <property type="protein sequence ID" value="SVC84083.1"/>
    <property type="molecule type" value="Genomic_DNA"/>
</dbReference>
<dbReference type="Gene3D" id="3.30.1330.40">
    <property type="entry name" value="RutC-like"/>
    <property type="match status" value="1"/>
</dbReference>
<accession>A0A382QEW0</accession>
<protein>
    <recommendedName>
        <fullName evidence="1">Endoribonuclease L-PSP/chorismate mutase-like domain-containing protein</fullName>
    </recommendedName>
</protein>
<feature type="domain" description="Endoribonuclease L-PSP/chorismate mutase-like" evidence="1">
    <location>
        <begin position="11"/>
        <end position="132"/>
    </location>
</feature>
<reference evidence="2" key="1">
    <citation type="submission" date="2018-05" db="EMBL/GenBank/DDBJ databases">
        <authorList>
            <person name="Lanie J.A."/>
            <person name="Ng W.-L."/>
            <person name="Kazmierczak K.M."/>
            <person name="Andrzejewski T.M."/>
            <person name="Davidsen T.M."/>
            <person name="Wayne K.J."/>
            <person name="Tettelin H."/>
            <person name="Glass J.I."/>
            <person name="Rusch D."/>
            <person name="Podicherti R."/>
            <person name="Tsui H.-C.T."/>
            <person name="Winkler M.E."/>
        </authorList>
    </citation>
    <scope>NUCLEOTIDE SEQUENCE</scope>
</reference>
<sequence>MQIEEIIKSLGLVLSPPPAPAGNYIGAVTYGKLVYLAGHGPSDADGNYLKGKVPTAVSVDEAYDAARMVGLNMLSTLKTEIGDLDRVRCFIKVLGMINAEPDFEQQPKVINGFSDLMVEIFGDAGRCARSAVGMGSLPFQIPVEIEAIVELK</sequence>
<dbReference type="InterPro" id="IPR035959">
    <property type="entry name" value="RutC-like_sf"/>
</dbReference>
<organism evidence="2">
    <name type="scientific">marine metagenome</name>
    <dbReference type="NCBI Taxonomy" id="408172"/>
    <lineage>
        <taxon>unclassified sequences</taxon>
        <taxon>metagenomes</taxon>
        <taxon>ecological metagenomes</taxon>
    </lineage>
</organism>
<dbReference type="CDD" id="cd02199">
    <property type="entry name" value="YjgF_YER057c_UK114_like_1"/>
    <property type="match status" value="1"/>
</dbReference>
<dbReference type="PANTHER" id="PTHR43760">
    <property type="entry name" value="ENDORIBONUCLEASE-RELATED"/>
    <property type="match status" value="1"/>
</dbReference>
<proteinExistence type="predicted"/>
<evidence type="ECO:0000313" key="2">
    <source>
        <dbReference type="EMBL" id="SVC84083.1"/>
    </source>
</evidence>
<dbReference type="AlphaFoldDB" id="A0A382QEW0"/>
<name>A0A382QEW0_9ZZZZ</name>
<dbReference type="SUPFAM" id="SSF55298">
    <property type="entry name" value="YjgF-like"/>
    <property type="match status" value="1"/>
</dbReference>
<dbReference type="PANTHER" id="PTHR43760:SF1">
    <property type="entry name" value="ENDORIBONUCLEASE L-PSP_CHORISMATE MUTASE-LIKE DOMAIN-CONTAINING PROTEIN"/>
    <property type="match status" value="1"/>
</dbReference>
<dbReference type="Pfam" id="PF14588">
    <property type="entry name" value="YjgF_endoribonc"/>
    <property type="match status" value="1"/>
</dbReference>